<evidence type="ECO:0000256" key="4">
    <source>
        <dbReference type="ARBA" id="ARBA00022729"/>
    </source>
</evidence>
<keyword evidence="4 8" id="KW-0732">Signal</keyword>
<keyword evidence="3" id="KW-0479">Metal-binding</keyword>
<dbReference type="GO" id="GO:0046872">
    <property type="term" value="F:metal ion binding"/>
    <property type="evidence" value="ECO:0007669"/>
    <property type="project" value="UniProtKB-KW"/>
</dbReference>
<evidence type="ECO:0000256" key="3">
    <source>
        <dbReference type="ARBA" id="ARBA00022723"/>
    </source>
</evidence>
<evidence type="ECO:0000313" key="11">
    <source>
        <dbReference type="Proteomes" id="UP000215450"/>
    </source>
</evidence>
<gene>
    <name evidence="10" type="ORF">KEBURONENSIS_00713</name>
    <name evidence="9" type="ORF">KEBURONENSIS_00835</name>
</gene>
<dbReference type="PANTHER" id="PTHR33938">
    <property type="entry name" value="FERULOYL ESTERASE B-RELATED"/>
    <property type="match status" value="1"/>
</dbReference>
<keyword evidence="6" id="KW-0106">Calcium</keyword>
<accession>A0A238HDY7</accession>
<evidence type="ECO:0000256" key="6">
    <source>
        <dbReference type="ARBA" id="ARBA00022837"/>
    </source>
</evidence>
<comment type="similarity">
    <text evidence="1">Belongs to the tannase family.</text>
</comment>
<keyword evidence="5" id="KW-0378">Hydrolase</keyword>
<dbReference type="InterPro" id="IPR029058">
    <property type="entry name" value="AB_hydrolase_fold"/>
</dbReference>
<sequence>MLLKKTILMLSAAFAAHSVQAAIFDAAQCADLSKTEGVNSAKWIQAGKLPSDDQASFTGAAKSAAGVEFDAHCVVNGELEKRTGADGKPYAIGYQMRLPANWNGKFLFQGGGGMDGFVAPAVGATPVAGSTALPALKRGYAVVSMDGGHKGAGDPSFGADQQARLNYAYASTGKVTSLAKLLIRKAYNTEPKHSYFMGCSNGGREAMHAAMRYPTEFDGVVAGNPGFRLSRAAIAQSWDNQHFRAAAPKNDKGEVIFANALTQKDLDAVVTGVLNRCDKNDGVKDGIINAWESCDFKPKMVQDQIGADKVKLLNQIFGGAKNSRGDQIYSGWFYDAGLNTEGWRAWKLGNSQTAKPNARNITLGAASLPSYFMTPYQPNFSTFDFNFDTDVAKTEQIGGLNNSDSTDLSTFKARGGKMIVFEGVSDPVFSAVDLRDWYKQLLNDTKGARDAVRLFNVPGMTHCGGGAALDDFDPLTALEQWHDKGKAPEAMLAQGKAFPNKTQPLCAYPKVATYVRGNMDKASSFVCK</sequence>
<dbReference type="Pfam" id="PF07519">
    <property type="entry name" value="Tannase"/>
    <property type="match status" value="1"/>
</dbReference>
<dbReference type="EMBL" id="FXUV02000098">
    <property type="protein sequence ID" value="SNB85340.1"/>
    <property type="molecule type" value="Genomic_DNA"/>
</dbReference>
<evidence type="ECO:0000256" key="2">
    <source>
        <dbReference type="ARBA" id="ARBA00022487"/>
    </source>
</evidence>
<evidence type="ECO:0000256" key="5">
    <source>
        <dbReference type="ARBA" id="ARBA00022801"/>
    </source>
</evidence>
<dbReference type="Proteomes" id="UP000215450">
    <property type="component" value="Unassembled WGS sequence"/>
</dbReference>
<keyword evidence="7" id="KW-1015">Disulfide bond</keyword>
<evidence type="ECO:0000313" key="9">
    <source>
        <dbReference type="EMBL" id="SMQ11828.1"/>
    </source>
</evidence>
<dbReference type="InterPro" id="IPR011118">
    <property type="entry name" value="Tannase/feruloyl_esterase"/>
</dbReference>
<keyword evidence="2" id="KW-0719">Serine esterase</keyword>
<feature type="chain" id="PRO_5015075127" evidence="8">
    <location>
        <begin position="22"/>
        <end position="528"/>
    </location>
</feature>
<protein>
    <submittedName>
        <fullName evidence="9">Tannase and feruloyl esterase</fullName>
    </submittedName>
</protein>
<dbReference type="AlphaFoldDB" id="A0A238HDY7"/>
<dbReference type="GO" id="GO:0052689">
    <property type="term" value="F:carboxylic ester hydrolase activity"/>
    <property type="evidence" value="ECO:0007669"/>
    <property type="project" value="UniProtKB-KW"/>
</dbReference>
<feature type="signal peptide" evidence="8">
    <location>
        <begin position="1"/>
        <end position="21"/>
    </location>
</feature>
<name>A0A238HDY7_9NEIS</name>
<proteinExistence type="inferred from homology"/>
<evidence type="ECO:0000256" key="8">
    <source>
        <dbReference type="SAM" id="SignalP"/>
    </source>
</evidence>
<evidence type="ECO:0000256" key="7">
    <source>
        <dbReference type="ARBA" id="ARBA00023157"/>
    </source>
</evidence>
<evidence type="ECO:0000256" key="1">
    <source>
        <dbReference type="ARBA" id="ARBA00006249"/>
    </source>
</evidence>
<dbReference type="PANTHER" id="PTHR33938:SF15">
    <property type="entry name" value="FERULOYL ESTERASE B-RELATED"/>
    <property type="match status" value="1"/>
</dbReference>
<evidence type="ECO:0000313" key="10">
    <source>
        <dbReference type="EMBL" id="SNB85340.1"/>
    </source>
</evidence>
<dbReference type="STRING" id="1522312.GCA_900177895_00557"/>
<dbReference type="EMBL" id="FXUV01000002">
    <property type="protein sequence ID" value="SMQ11828.1"/>
    <property type="molecule type" value="Genomic_DNA"/>
</dbReference>
<reference evidence="10 11" key="2">
    <citation type="submission" date="2017-06" db="EMBL/GenBank/DDBJ databases">
        <authorList>
            <person name="Kim H.J."/>
            <person name="Triplett B.A."/>
        </authorList>
    </citation>
    <scope>NUCLEOTIDE SEQUENCE [LARGE SCALE GENOMIC DNA]</scope>
    <source>
        <strain evidence="10">Kingella_eburonensis</strain>
    </source>
</reference>
<keyword evidence="11" id="KW-1185">Reference proteome</keyword>
<dbReference type="SUPFAM" id="SSF53474">
    <property type="entry name" value="alpha/beta-Hydrolases"/>
    <property type="match status" value="1"/>
</dbReference>
<reference evidence="9" key="1">
    <citation type="submission" date="2017-05" db="EMBL/GenBank/DDBJ databases">
        <authorList>
            <person name="Song R."/>
            <person name="Chenine A.L."/>
            <person name="Ruprecht R.M."/>
        </authorList>
    </citation>
    <scope>NUCLEOTIDE SEQUENCE</scope>
    <source>
        <strain evidence="9">Kingella_eburonensis</strain>
    </source>
</reference>
<dbReference type="RefSeq" id="WP_219350308.1">
    <property type="nucleotide sequence ID" value="NZ_FXUV02000098.1"/>
</dbReference>
<dbReference type="Gene3D" id="3.40.50.1820">
    <property type="entry name" value="alpha/beta hydrolase"/>
    <property type="match status" value="1"/>
</dbReference>
<organism evidence="9">
    <name type="scientific">Kingella negevensis</name>
    <dbReference type="NCBI Taxonomy" id="1522312"/>
    <lineage>
        <taxon>Bacteria</taxon>
        <taxon>Pseudomonadati</taxon>
        <taxon>Pseudomonadota</taxon>
        <taxon>Betaproteobacteria</taxon>
        <taxon>Neisseriales</taxon>
        <taxon>Neisseriaceae</taxon>
        <taxon>Kingella</taxon>
    </lineage>
</organism>